<evidence type="ECO:0000256" key="5">
    <source>
        <dbReference type="ARBA" id="ARBA00023211"/>
    </source>
</evidence>
<evidence type="ECO:0000256" key="3">
    <source>
        <dbReference type="ARBA" id="ARBA00022801"/>
    </source>
</evidence>
<dbReference type="InterPro" id="IPR015955">
    <property type="entry name" value="Lactate_DH/Glyco_Ohase_4_C"/>
</dbReference>
<dbReference type="PRINTS" id="PR00732">
    <property type="entry name" value="GLHYDRLASE4"/>
</dbReference>
<keyword evidence="13" id="KW-1185">Reference proteome</keyword>
<evidence type="ECO:0000259" key="11">
    <source>
        <dbReference type="Pfam" id="PF11975"/>
    </source>
</evidence>
<accession>A0A9X2ED95</accession>
<dbReference type="InterPro" id="IPR022616">
    <property type="entry name" value="Glyco_hydro_4_C"/>
</dbReference>
<dbReference type="Proteomes" id="UP001139157">
    <property type="component" value="Unassembled WGS sequence"/>
</dbReference>
<evidence type="ECO:0000313" key="13">
    <source>
        <dbReference type="Proteomes" id="UP001139157"/>
    </source>
</evidence>
<protein>
    <submittedName>
        <fullName evidence="12">6-phospho-beta-glucosidase</fullName>
    </submittedName>
</protein>
<proteinExistence type="inferred from homology"/>
<evidence type="ECO:0000256" key="4">
    <source>
        <dbReference type="ARBA" id="ARBA00023027"/>
    </source>
</evidence>
<feature type="binding site" evidence="7">
    <location>
        <position position="147"/>
    </location>
    <ligand>
        <name>substrate</name>
    </ligand>
</feature>
<feature type="binding site" evidence="8">
    <location>
        <position position="167"/>
    </location>
    <ligand>
        <name>Mn(2+)</name>
        <dbReference type="ChEBI" id="CHEBI:29035"/>
    </ligand>
</feature>
<dbReference type="SUPFAM" id="SSF56327">
    <property type="entry name" value="LDH C-terminal domain-like"/>
    <property type="match status" value="1"/>
</dbReference>
<keyword evidence="3 10" id="KW-0378">Hydrolase</keyword>
<dbReference type="Pfam" id="PF02056">
    <property type="entry name" value="Glyco_hydro_4"/>
    <property type="match status" value="1"/>
</dbReference>
<organism evidence="12 13">
    <name type="scientific">Nocardia pulmonis</name>
    <dbReference type="NCBI Taxonomy" id="2951408"/>
    <lineage>
        <taxon>Bacteria</taxon>
        <taxon>Bacillati</taxon>
        <taxon>Actinomycetota</taxon>
        <taxon>Actinomycetes</taxon>
        <taxon>Mycobacteriales</taxon>
        <taxon>Nocardiaceae</taxon>
        <taxon>Nocardia</taxon>
    </lineage>
</organism>
<comment type="caution">
    <text evidence="12">The sequence shown here is derived from an EMBL/GenBank/DDBJ whole genome shotgun (WGS) entry which is preliminary data.</text>
</comment>
<dbReference type="InterPro" id="IPR036291">
    <property type="entry name" value="NAD(P)-bd_dom_sf"/>
</dbReference>
<comment type="cofactor">
    <cofactor evidence="10">
        <name>NAD(+)</name>
        <dbReference type="ChEBI" id="CHEBI:57540"/>
    </cofactor>
    <text evidence="10">Binds 1 NAD(+) per subunit.</text>
</comment>
<dbReference type="CDD" id="cd05296">
    <property type="entry name" value="GH4_P_beta_glucosidase"/>
    <property type="match status" value="1"/>
</dbReference>
<keyword evidence="8" id="KW-0408">Iron</keyword>
<dbReference type="Pfam" id="PF11975">
    <property type="entry name" value="Glyco_hydro_4C"/>
    <property type="match status" value="1"/>
</dbReference>
<evidence type="ECO:0000256" key="2">
    <source>
        <dbReference type="ARBA" id="ARBA00022723"/>
    </source>
</evidence>
<sequence length="429" mass="46371">MSAVKLAVVGGGSTYTPELIDGFARLHEALPIAELVLIDPAEQRLELIAGLARRIFDRYGRDTRVVTTSSVLQGVSDADAVLLQLRVGGQAIRNSDESWPLDCGCVGQETTGAGGLAKALRTVPVVLDIAEQIRTASPNAWIVDFTNPVGIVTRALLNEGHRAVGLCNVAIGFQRRFARHLGVEPALIRLDHVGLNHLTWERGVTLLDHPGAATGQEVLPKLLANFGEAIAADVRLPHSLLQRLGVVPSYYLRYFYQHDTVVEEQRATGSRAAEVAEIERQLLDLYADPALDHKPALLEKRGGAYYSEAAVQLLAPLLGTGDGTDVHVVDTRNDGILPFLPDDAVIEVPAQIDADGVWPLPQRPVEPLYAGLIAHVAAYEQLALRAALDGGRDRVVDALLAHPLIGQWDTAEPLADRLIAHNRAYLSWA</sequence>
<dbReference type="AlphaFoldDB" id="A0A9X2ED95"/>
<keyword evidence="5 8" id="KW-0464">Manganese</keyword>
<evidence type="ECO:0000313" key="12">
    <source>
        <dbReference type="EMBL" id="MCM6778667.1"/>
    </source>
</evidence>
<feature type="binding site" evidence="8">
    <location>
        <position position="197"/>
    </location>
    <ligand>
        <name>Mn(2+)</name>
        <dbReference type="ChEBI" id="CHEBI:29035"/>
    </ligand>
</feature>
<comment type="similarity">
    <text evidence="1 10">Belongs to the glycosyl hydrolase 4 family.</text>
</comment>
<dbReference type="RefSeq" id="WP_251918174.1">
    <property type="nucleotide sequence ID" value="NZ_JAMRXG010000025.1"/>
</dbReference>
<dbReference type="PANTHER" id="PTHR32092:SF5">
    <property type="entry name" value="6-PHOSPHO-BETA-GLUCOSIDASE"/>
    <property type="match status" value="1"/>
</dbReference>
<evidence type="ECO:0000256" key="9">
    <source>
        <dbReference type="PIRSR" id="PIRSR601088-4"/>
    </source>
</evidence>
<evidence type="ECO:0000256" key="1">
    <source>
        <dbReference type="ARBA" id="ARBA00010141"/>
    </source>
</evidence>
<name>A0A9X2ED95_9NOCA</name>
<dbReference type="EMBL" id="JAMRXG010000025">
    <property type="protein sequence ID" value="MCM6778667.1"/>
    <property type="molecule type" value="Genomic_DNA"/>
</dbReference>
<dbReference type="PANTHER" id="PTHR32092">
    <property type="entry name" value="6-PHOSPHO-BETA-GLUCOSIDASE-RELATED"/>
    <property type="match status" value="1"/>
</dbReference>
<dbReference type="GO" id="GO:0016616">
    <property type="term" value="F:oxidoreductase activity, acting on the CH-OH group of donors, NAD or NADP as acceptor"/>
    <property type="evidence" value="ECO:0007669"/>
    <property type="project" value="InterPro"/>
</dbReference>
<keyword evidence="4 10" id="KW-0520">NAD</keyword>
<feature type="domain" description="Glycosyl hydrolase family 4 C-terminal" evidence="11">
    <location>
        <begin position="193"/>
        <end position="405"/>
    </location>
</feature>
<dbReference type="Gene3D" id="3.40.50.720">
    <property type="entry name" value="NAD(P)-binding Rossmann-like Domain"/>
    <property type="match status" value="1"/>
</dbReference>
<keyword evidence="6 10" id="KW-0326">Glycosidase</keyword>
<dbReference type="GO" id="GO:0005975">
    <property type="term" value="P:carbohydrate metabolic process"/>
    <property type="evidence" value="ECO:0007669"/>
    <property type="project" value="InterPro"/>
</dbReference>
<keyword evidence="8" id="KW-0533">Nickel</keyword>
<gene>
    <name evidence="12" type="ORF">NDR86_34815</name>
</gene>
<dbReference type="GO" id="GO:0046872">
    <property type="term" value="F:metal ion binding"/>
    <property type="evidence" value="ECO:0007669"/>
    <property type="project" value="UniProtKB-KW"/>
</dbReference>
<dbReference type="InterPro" id="IPR001088">
    <property type="entry name" value="Glyco_hydro_4"/>
</dbReference>
<evidence type="ECO:0000256" key="8">
    <source>
        <dbReference type="PIRSR" id="PIRSR601088-3"/>
    </source>
</evidence>
<dbReference type="Gene3D" id="3.90.110.10">
    <property type="entry name" value="Lactate dehydrogenase/glycoside hydrolase, family 4, C-terminal"/>
    <property type="match status" value="1"/>
</dbReference>
<reference evidence="12" key="1">
    <citation type="submission" date="2022-06" db="EMBL/GenBank/DDBJ databases">
        <title>Novel species in genus nocardia.</title>
        <authorList>
            <person name="Li F."/>
        </authorList>
    </citation>
    <scope>NUCLEOTIDE SEQUENCE</scope>
    <source>
        <strain evidence="12">CDC141</strain>
    </source>
</reference>
<keyword evidence="8" id="KW-0170">Cobalt</keyword>
<feature type="binding site" evidence="7">
    <location>
        <position position="93"/>
    </location>
    <ligand>
        <name>substrate</name>
    </ligand>
</feature>
<evidence type="ECO:0000256" key="6">
    <source>
        <dbReference type="ARBA" id="ARBA00023295"/>
    </source>
</evidence>
<evidence type="ECO:0000256" key="10">
    <source>
        <dbReference type="RuleBase" id="RU361152"/>
    </source>
</evidence>
<keyword evidence="2 8" id="KW-0479">Metal-binding</keyword>
<dbReference type="GO" id="GO:0004553">
    <property type="term" value="F:hydrolase activity, hydrolyzing O-glycosyl compounds"/>
    <property type="evidence" value="ECO:0007669"/>
    <property type="project" value="InterPro"/>
</dbReference>
<dbReference type="SUPFAM" id="SSF51735">
    <property type="entry name" value="NAD(P)-binding Rossmann-fold domains"/>
    <property type="match status" value="1"/>
</dbReference>
<evidence type="ECO:0000256" key="7">
    <source>
        <dbReference type="PIRSR" id="PIRSR601088-2"/>
    </source>
</evidence>
<feature type="site" description="Increases basicity of active site Tyr" evidence="9">
    <location>
        <position position="109"/>
    </location>
</feature>